<dbReference type="SUPFAM" id="SSF50156">
    <property type="entry name" value="PDZ domain-like"/>
    <property type="match status" value="4"/>
</dbReference>
<dbReference type="SMART" id="SM00364">
    <property type="entry name" value="LRR_BAC"/>
    <property type="match status" value="10"/>
</dbReference>
<dbReference type="FunFam" id="2.30.42.10:FF:000041">
    <property type="entry name" value="protein scribble homolog isoform X1"/>
    <property type="match status" value="1"/>
</dbReference>
<evidence type="ECO:0000256" key="10">
    <source>
        <dbReference type="ARBA" id="ARBA00022737"/>
    </source>
</evidence>
<keyword evidence="8" id="KW-0597">Phosphoprotein</keyword>
<dbReference type="GO" id="GO:0016323">
    <property type="term" value="C:basolateral plasma membrane"/>
    <property type="evidence" value="ECO:0007669"/>
    <property type="project" value="TreeGrafter"/>
</dbReference>
<dbReference type="GO" id="GO:0045197">
    <property type="term" value="P:establishment or maintenance of epithelial cell apical/basal polarity"/>
    <property type="evidence" value="ECO:0007669"/>
    <property type="project" value="TreeGrafter"/>
</dbReference>
<keyword evidence="9" id="KW-0433">Leucine-rich repeat</keyword>
<dbReference type="PROSITE" id="PS51450">
    <property type="entry name" value="LRR"/>
    <property type="match status" value="3"/>
</dbReference>
<dbReference type="Gene3D" id="2.30.42.10">
    <property type="match status" value="4"/>
</dbReference>
<evidence type="ECO:0000256" key="19">
    <source>
        <dbReference type="ARBA" id="ARBA00034106"/>
    </source>
</evidence>
<reference evidence="25" key="2">
    <citation type="submission" date="2025-09" db="UniProtKB">
        <authorList>
            <consortium name="Ensembl"/>
        </authorList>
    </citation>
    <scope>IDENTIFICATION</scope>
</reference>
<dbReference type="Pfam" id="PF00595">
    <property type="entry name" value="PDZ"/>
    <property type="match status" value="4"/>
</dbReference>
<feature type="compositionally biased region" description="Basic and acidic residues" evidence="23">
    <location>
        <begin position="519"/>
        <end position="542"/>
    </location>
</feature>
<evidence type="ECO:0000256" key="1">
    <source>
        <dbReference type="ARBA" id="ARBA00004202"/>
    </source>
</evidence>
<feature type="domain" description="PDZ" evidence="24">
    <location>
        <begin position="835"/>
        <end position="923"/>
    </location>
</feature>
<dbReference type="GO" id="GO:0097475">
    <property type="term" value="P:motor neuron migration"/>
    <property type="evidence" value="ECO:0007669"/>
    <property type="project" value="Ensembl"/>
</dbReference>
<dbReference type="GO" id="GO:0030027">
    <property type="term" value="C:lamellipodium"/>
    <property type="evidence" value="ECO:0007669"/>
    <property type="project" value="UniProtKB-SubCell"/>
</dbReference>
<keyword evidence="14 22" id="KW-0175">Coiled coil</keyword>
<keyword evidence="11" id="KW-0221">Differentiation</keyword>
<dbReference type="SMART" id="SM00369">
    <property type="entry name" value="LRR_TYP"/>
    <property type="match status" value="12"/>
</dbReference>
<dbReference type="InterPro" id="IPR055414">
    <property type="entry name" value="LRR_R13L4/SHOC2-like"/>
</dbReference>
<dbReference type="GO" id="GO:0071679">
    <property type="term" value="P:commissural neuron axon guidance"/>
    <property type="evidence" value="ECO:0007669"/>
    <property type="project" value="Ensembl"/>
</dbReference>
<evidence type="ECO:0000256" key="23">
    <source>
        <dbReference type="SAM" id="MobiDB-lite"/>
    </source>
</evidence>
<evidence type="ECO:0000256" key="12">
    <source>
        <dbReference type="ARBA" id="ARBA00022949"/>
    </source>
</evidence>
<proteinExistence type="predicted"/>
<feature type="domain" description="PDZ" evidence="24">
    <location>
        <begin position="703"/>
        <end position="790"/>
    </location>
</feature>
<evidence type="ECO:0000313" key="26">
    <source>
        <dbReference type="Proteomes" id="UP000694565"/>
    </source>
</evidence>
<keyword evidence="26" id="KW-1185">Reference proteome</keyword>
<dbReference type="FunFam" id="3.80.10.10:FF:000338">
    <property type="entry name" value="protein scribble homolog isoform X12"/>
    <property type="match status" value="1"/>
</dbReference>
<dbReference type="InterPro" id="IPR050614">
    <property type="entry name" value="Synaptic_Scaffolding_LAP-MAGUK"/>
</dbReference>
<feature type="region of interest" description="Disordered" evidence="23">
    <location>
        <begin position="918"/>
        <end position="963"/>
    </location>
</feature>
<feature type="domain" description="PDZ" evidence="24">
    <location>
        <begin position="1070"/>
        <end position="1158"/>
    </location>
</feature>
<dbReference type="GO" id="GO:0060027">
    <property type="term" value="P:convergent extension involved in gastrulation"/>
    <property type="evidence" value="ECO:0007669"/>
    <property type="project" value="Ensembl"/>
</dbReference>
<dbReference type="GO" id="GO:0001841">
    <property type="term" value="P:neural tube formation"/>
    <property type="evidence" value="ECO:0007669"/>
    <property type="project" value="Ensembl"/>
</dbReference>
<evidence type="ECO:0000256" key="4">
    <source>
        <dbReference type="ARBA" id="ARBA00004536"/>
    </source>
</evidence>
<protein>
    <recommendedName>
        <fullName evidence="21">Protein scribble homolog</fullName>
    </recommendedName>
</protein>
<evidence type="ECO:0000256" key="9">
    <source>
        <dbReference type="ARBA" id="ARBA00022614"/>
    </source>
</evidence>
<dbReference type="CDD" id="cd06704">
    <property type="entry name" value="PDZ1_Scribble-like"/>
    <property type="match status" value="1"/>
</dbReference>
<dbReference type="CDD" id="cd06703">
    <property type="entry name" value="PDZ2_Scribble-like"/>
    <property type="match status" value="1"/>
</dbReference>
<dbReference type="GO" id="GO:0033564">
    <property type="term" value="P:anterior/posterior axon guidance"/>
    <property type="evidence" value="ECO:0007669"/>
    <property type="project" value="Ensembl"/>
</dbReference>
<feature type="compositionally biased region" description="Low complexity" evidence="23">
    <location>
        <begin position="1515"/>
        <end position="1526"/>
    </location>
</feature>
<dbReference type="GO" id="GO:0019901">
    <property type="term" value="F:protein kinase binding"/>
    <property type="evidence" value="ECO:0007669"/>
    <property type="project" value="TreeGrafter"/>
</dbReference>
<evidence type="ECO:0000256" key="5">
    <source>
        <dbReference type="ARBA" id="ARBA00022473"/>
    </source>
</evidence>
<organism evidence="25 26">
    <name type="scientific">Cyclopterus lumpus</name>
    <name type="common">Lumpsucker</name>
    <dbReference type="NCBI Taxonomy" id="8103"/>
    <lineage>
        <taxon>Eukaryota</taxon>
        <taxon>Metazoa</taxon>
        <taxon>Chordata</taxon>
        <taxon>Craniata</taxon>
        <taxon>Vertebrata</taxon>
        <taxon>Euteleostomi</taxon>
        <taxon>Actinopterygii</taxon>
        <taxon>Neopterygii</taxon>
        <taxon>Teleostei</taxon>
        <taxon>Neoteleostei</taxon>
        <taxon>Acanthomorphata</taxon>
        <taxon>Eupercaria</taxon>
        <taxon>Perciformes</taxon>
        <taxon>Cottioidei</taxon>
        <taxon>Cottales</taxon>
        <taxon>Cyclopteridae</taxon>
        <taxon>Cyclopterus</taxon>
    </lineage>
</organism>
<feature type="region of interest" description="Disordered" evidence="23">
    <location>
        <begin position="1388"/>
        <end position="1449"/>
    </location>
</feature>
<evidence type="ECO:0000256" key="16">
    <source>
        <dbReference type="ARBA" id="ARBA00023139"/>
    </source>
</evidence>
<dbReference type="Pfam" id="PF23598">
    <property type="entry name" value="LRR_14"/>
    <property type="match status" value="1"/>
</dbReference>
<evidence type="ECO:0000256" key="17">
    <source>
        <dbReference type="ARBA" id="ARBA00023273"/>
    </source>
</evidence>
<keyword evidence="16" id="KW-0564">Palmitate</keyword>
<evidence type="ECO:0000256" key="13">
    <source>
        <dbReference type="ARBA" id="ARBA00023018"/>
    </source>
</evidence>
<dbReference type="SUPFAM" id="SSF52047">
    <property type="entry name" value="RNI-like"/>
    <property type="match status" value="1"/>
</dbReference>
<dbReference type="FunFam" id="3.80.10.10:FF:000072">
    <property type="entry name" value="protein scribble homolog isoform X1"/>
    <property type="match status" value="1"/>
</dbReference>
<evidence type="ECO:0000313" key="25">
    <source>
        <dbReference type="Ensembl" id="ENSCLMP00005027275.1"/>
    </source>
</evidence>
<dbReference type="CDD" id="cd06702">
    <property type="entry name" value="PDZ3_Scribble-like"/>
    <property type="match status" value="1"/>
</dbReference>
<evidence type="ECO:0000259" key="24">
    <source>
        <dbReference type="PROSITE" id="PS50106"/>
    </source>
</evidence>
<dbReference type="GO" id="GO:0098968">
    <property type="term" value="P:neurotransmitter receptor transport postsynaptic membrane to endosome"/>
    <property type="evidence" value="ECO:0007669"/>
    <property type="project" value="TreeGrafter"/>
</dbReference>
<evidence type="ECO:0000256" key="18">
    <source>
        <dbReference type="ARBA" id="ARBA00023288"/>
    </source>
</evidence>
<feature type="region of interest" description="Disordered" evidence="23">
    <location>
        <begin position="436"/>
        <end position="546"/>
    </location>
</feature>
<accession>A0A8C3G1D9</accession>
<dbReference type="GO" id="GO:0001944">
    <property type="term" value="P:vasculature development"/>
    <property type="evidence" value="ECO:0007669"/>
    <property type="project" value="Ensembl"/>
</dbReference>
<dbReference type="Ensembl" id="ENSCLMT00005028454.1">
    <property type="protein sequence ID" value="ENSCLMP00005027275.1"/>
    <property type="gene ID" value="ENSCLMG00005009548.1"/>
</dbReference>
<feature type="region of interest" description="Disordered" evidence="23">
    <location>
        <begin position="1629"/>
        <end position="1667"/>
    </location>
</feature>
<evidence type="ECO:0000256" key="14">
    <source>
        <dbReference type="ARBA" id="ARBA00023054"/>
    </source>
</evidence>
<feature type="compositionally biased region" description="Basic and acidic residues" evidence="23">
    <location>
        <begin position="1569"/>
        <end position="1580"/>
    </location>
</feature>
<keyword evidence="17" id="KW-0966">Cell projection</keyword>
<dbReference type="PANTHER" id="PTHR23119">
    <property type="entry name" value="DISCS LARGE"/>
    <property type="match status" value="1"/>
</dbReference>
<keyword evidence="5" id="KW-0217">Developmental protein</keyword>
<dbReference type="Pfam" id="PF13855">
    <property type="entry name" value="LRR_8"/>
    <property type="match status" value="1"/>
</dbReference>
<evidence type="ECO:0000256" key="21">
    <source>
        <dbReference type="ARBA" id="ARBA00072775"/>
    </source>
</evidence>
<keyword evidence="6" id="KW-1003">Cell membrane</keyword>
<dbReference type="PROSITE" id="PS50106">
    <property type="entry name" value="PDZ"/>
    <property type="match status" value="4"/>
</dbReference>
<dbReference type="Proteomes" id="UP000694565">
    <property type="component" value="Unplaced"/>
</dbReference>
<dbReference type="PANTHER" id="PTHR23119:SF57">
    <property type="entry name" value="PROTEIN SCRIBBLE HOMOLOG"/>
    <property type="match status" value="1"/>
</dbReference>
<dbReference type="GO" id="GO:0014069">
    <property type="term" value="C:postsynaptic density"/>
    <property type="evidence" value="ECO:0007669"/>
    <property type="project" value="TreeGrafter"/>
</dbReference>
<feature type="compositionally biased region" description="Polar residues" evidence="23">
    <location>
        <begin position="1294"/>
        <end position="1310"/>
    </location>
</feature>
<keyword evidence="7" id="KW-0963">Cytoplasm</keyword>
<feature type="compositionally biased region" description="Low complexity" evidence="23">
    <location>
        <begin position="502"/>
        <end position="513"/>
    </location>
</feature>
<keyword evidence="10" id="KW-0677">Repeat</keyword>
<comment type="subcellular location">
    <subcellularLocation>
        <location evidence="4">Cell junction</location>
        <location evidence="4">Adherens junction</location>
    </subcellularLocation>
    <subcellularLocation>
        <location evidence="1">Cell membrane</location>
        <topology evidence="1">Peripheral membrane protein</topology>
    </subcellularLocation>
    <subcellularLocation>
        <location evidence="3">Cell projection</location>
        <location evidence="3">Lamellipodium</location>
    </subcellularLocation>
    <subcellularLocation>
        <location evidence="2">Cytoplasm</location>
    </subcellularLocation>
    <subcellularLocation>
        <location evidence="20">Postsynapse</location>
    </subcellularLocation>
    <subcellularLocation>
        <location evidence="19">Presynapse</location>
    </subcellularLocation>
</comment>
<evidence type="ECO:0000256" key="20">
    <source>
        <dbReference type="ARBA" id="ARBA00034110"/>
    </source>
</evidence>
<dbReference type="GO" id="GO:0043113">
    <property type="term" value="P:receptor clustering"/>
    <property type="evidence" value="ECO:0007669"/>
    <property type="project" value="TreeGrafter"/>
</dbReference>
<feature type="region of interest" description="Disordered" evidence="23">
    <location>
        <begin position="1505"/>
        <end position="1597"/>
    </location>
</feature>
<evidence type="ECO:0000256" key="3">
    <source>
        <dbReference type="ARBA" id="ARBA00004510"/>
    </source>
</evidence>
<dbReference type="GO" id="GO:0098609">
    <property type="term" value="P:cell-cell adhesion"/>
    <property type="evidence" value="ECO:0007669"/>
    <property type="project" value="TreeGrafter"/>
</dbReference>
<dbReference type="InterPro" id="IPR032675">
    <property type="entry name" value="LRR_dom_sf"/>
</dbReference>
<evidence type="ECO:0000256" key="2">
    <source>
        <dbReference type="ARBA" id="ARBA00004496"/>
    </source>
</evidence>
<dbReference type="GO" id="GO:0001736">
    <property type="term" value="P:establishment of planar polarity"/>
    <property type="evidence" value="ECO:0007669"/>
    <property type="project" value="Ensembl"/>
</dbReference>
<feature type="compositionally biased region" description="Basic and acidic residues" evidence="23">
    <location>
        <begin position="1416"/>
        <end position="1438"/>
    </location>
</feature>
<dbReference type="GO" id="GO:0048884">
    <property type="term" value="P:neuromast development"/>
    <property type="evidence" value="ECO:0007669"/>
    <property type="project" value="Ensembl"/>
</dbReference>
<keyword evidence="15" id="KW-0472">Membrane</keyword>
<evidence type="ECO:0000256" key="11">
    <source>
        <dbReference type="ARBA" id="ARBA00022782"/>
    </source>
</evidence>
<feature type="compositionally biased region" description="Basic and acidic residues" evidence="23">
    <location>
        <begin position="463"/>
        <end position="478"/>
    </location>
</feature>
<keyword evidence="13" id="KW-0770">Synapse</keyword>
<name>A0A8C3G1D9_CYCLU</name>
<dbReference type="GO" id="GO:0098887">
    <property type="term" value="P:neurotransmitter receptor transport, endosome to postsynaptic membrane"/>
    <property type="evidence" value="ECO:0007669"/>
    <property type="project" value="TreeGrafter"/>
</dbReference>
<dbReference type="GO" id="GO:0098793">
    <property type="term" value="C:presynapse"/>
    <property type="evidence" value="ECO:0007669"/>
    <property type="project" value="UniProtKB-SubCell"/>
</dbReference>
<evidence type="ECO:0000256" key="6">
    <source>
        <dbReference type="ARBA" id="ARBA00022475"/>
    </source>
</evidence>
<feature type="region of interest" description="Disordered" evidence="23">
    <location>
        <begin position="1269"/>
        <end position="1363"/>
    </location>
</feature>
<evidence type="ECO:0000256" key="15">
    <source>
        <dbReference type="ARBA" id="ARBA00023136"/>
    </source>
</evidence>
<dbReference type="InterPro" id="IPR001478">
    <property type="entry name" value="PDZ"/>
</dbReference>
<dbReference type="Gene3D" id="3.80.10.10">
    <property type="entry name" value="Ribonuclease Inhibitor"/>
    <property type="match status" value="2"/>
</dbReference>
<feature type="compositionally biased region" description="Basic and acidic residues" evidence="23">
    <location>
        <begin position="1529"/>
        <end position="1546"/>
    </location>
</feature>
<dbReference type="GO" id="GO:0046982">
    <property type="term" value="F:protein heterodimerization activity"/>
    <property type="evidence" value="ECO:0007669"/>
    <property type="project" value="Ensembl"/>
</dbReference>
<dbReference type="CDD" id="cd06701">
    <property type="entry name" value="PDZ4_Scribble-like"/>
    <property type="match status" value="1"/>
</dbReference>
<dbReference type="FunFam" id="2.30.42.10:FF:000064">
    <property type="entry name" value="protein lap4 isoform X1"/>
    <property type="match status" value="1"/>
</dbReference>
<dbReference type="FunFam" id="2.30.42.10:FF:000114">
    <property type="entry name" value="protein scribble homolog isoform X1"/>
    <property type="match status" value="1"/>
</dbReference>
<dbReference type="GO" id="GO:0005912">
    <property type="term" value="C:adherens junction"/>
    <property type="evidence" value="ECO:0007669"/>
    <property type="project" value="UniProtKB-SubCell"/>
</dbReference>
<evidence type="ECO:0000256" key="22">
    <source>
        <dbReference type="SAM" id="Coils"/>
    </source>
</evidence>
<dbReference type="SMART" id="SM00228">
    <property type="entry name" value="PDZ"/>
    <property type="match status" value="4"/>
</dbReference>
<feature type="coiled-coil region" evidence="22">
    <location>
        <begin position="1221"/>
        <end position="1248"/>
    </location>
</feature>
<reference evidence="25" key="1">
    <citation type="submission" date="2025-08" db="UniProtKB">
        <authorList>
            <consortium name="Ensembl"/>
        </authorList>
    </citation>
    <scope>IDENTIFICATION</scope>
</reference>
<dbReference type="InterPro" id="IPR003591">
    <property type="entry name" value="Leu-rich_rpt_typical-subtyp"/>
</dbReference>
<dbReference type="InterPro" id="IPR001611">
    <property type="entry name" value="Leu-rich_rpt"/>
</dbReference>
<dbReference type="InterPro" id="IPR036034">
    <property type="entry name" value="PDZ_sf"/>
</dbReference>
<dbReference type="GO" id="GO:0005737">
    <property type="term" value="C:cytoplasm"/>
    <property type="evidence" value="ECO:0007669"/>
    <property type="project" value="UniProtKB-SubCell"/>
</dbReference>
<dbReference type="GO" id="GO:0045211">
    <property type="term" value="C:postsynaptic membrane"/>
    <property type="evidence" value="ECO:0007669"/>
    <property type="project" value="TreeGrafter"/>
</dbReference>
<feature type="domain" description="PDZ" evidence="24">
    <location>
        <begin position="974"/>
        <end position="1063"/>
    </location>
</feature>
<feature type="compositionally biased region" description="Basic and acidic residues" evidence="23">
    <location>
        <begin position="1631"/>
        <end position="1640"/>
    </location>
</feature>
<keyword evidence="18" id="KW-0449">Lipoprotein</keyword>
<dbReference type="GO" id="GO:0000132">
    <property type="term" value="P:establishment of mitotic spindle orientation"/>
    <property type="evidence" value="ECO:0007669"/>
    <property type="project" value="Ensembl"/>
</dbReference>
<dbReference type="SUPFAM" id="SSF52058">
    <property type="entry name" value="L domain-like"/>
    <property type="match status" value="1"/>
</dbReference>
<sequence>MLKCIPLWRCNRHVESVDKRHCNLQTVPDEVFRYSRSLEELLLDANQLKELPKPFFRLLNLRKLGLSDNEIQRLPPEVANFMQLVELDISRNEIPEIPESIKFCKALEIADFSGNPLSRLPDGFTQLRALAHLALNDVSLQALPNDIGKYVHVSLSFLVKLEQLDLGSNELEVLPDTLGALPNLRELWLDRNQLSSLPPELGNLRKLVCLDVSENRLEELPSELNGLLALTDLLLTQNLLEVIPDSIGSLKQLSILKVDQNRLTDLTDSIGECENLTELVLTENLLQSLPRSLGKLKKLTNLNVDRNRLGGVPKELGGCASLNVLSLRDNHLGKLPAELADATELHVLDVAGNRLQNLPFALTNLNLKAMWLAENQSQPMLKFQTEDDESTGEKVLTCYLLPQQPSPSLENLLQNSVDDSWTDSNLNRVSVIQFQEETKAEEEDDEAAAERRGLQRRATPHPNELKVMKKVIEERRNEAYTSRPDGEEESPDQQEKRLSDLSNQSHNSQVSNSTLSATSHEDRRNVTAASQREDLVDGHYPQDEEELDEMEVEYIEPSVHFAEEPMIRGLDEDDDEVGVDGERSDEEERPAIPAEKQRLIRKDTPHYKKHFKINKLPKPEAVAALLQGFNPDGMNSPTQVARDQQDEEEEEEHILCNPQHHLRMEELEDSRLQVNSSQVKGVSFDQVNNLLIEPARIEEEEHSLTIMRQTGGLGISIAGGKGSTPYKGDDEGIFISRVSEEGPAARAGVKVGDKLLEVNAVDLHEAEHHTAVEALRSSGATVSMSVLRERMVEPENAITTTPLRPEDDYFPRERRSSGIAFNMEAAPSEPHQRFSTCLIRNDKGLGFSIAGGKGSTAYRTADTGIYISRIAEGGAAHRDSTLHVGDRVISINGVDMTEARHDQAVALLTGTSPTISLLVERDPNAPGGSPGQSRARAHSPPPPEPSDSPDQEEDGLGLHGNNLSRMEDEYPIEEVTLLKSGGPLGLSIVGGSDHASHPFGINEPGVFISKVIPHGLACESGLRVGDRILEVNAIDLRHATHQEAVRALLANKQEIRMLVRRDPSPPGMQEIVIQKQPGEKLGISIRGGAKGHAGNPFDPTDEGIFISKVSSSGAAARDSRLQVGMRILEVNNHSLLGMTHTEAVRVLRAVGDSLVMLMCDGFDPQKMAAASPGIIANPFASGIVRKNSLESISSIDRDLSPEEMEIMQKESEMVRETSQWEREEMEKVERMRLEREEATRLLEEETENIGTGPLKLDYKTLAALPTTSLQKLNRAPPSDFTRTESPIREAPYSPTIQPVSSINSHRSSTRPGAIQPVGRVRQSTSPATPDGHSPNPFQHGPSPFDSQTPPRAPSPTSPDEFPLNVKQAYKAFAAVPRSLAVLEPPQDLYGVRNNFHPQQPSPESPSPGGKYSPEQRSFRDRQKYFEIDVKQQTPEKPKPRVSLVGEDDLKKMREEEGLKFEQRAREYLLDEDEEDEEEDLAKQVAQMKATGKVLLDGVEYNVEPVTTPSQHCATPPSYCGSSGPSSVDGKGESQRNSLEDSLRQEQRPSSMTGLIPAYTGDSATPIRTAKAERRHQERLRMQSPELAVAPDKDLSPAEKRALEADKRAMWRAARMKSLEQDALKAQMVIAKSRDGKKRGTLDQLTESPSPAPTPSPTPMEGRKLNSLSSKKFDYRQFAAIPSSKPVYDIQVLAALPDASPEVEVPTPLPATSALEEMALYSNKRKLRQGRRSLETAVPT</sequence>
<dbReference type="GeneTree" id="ENSGT00940000154025"/>
<evidence type="ECO:0000256" key="8">
    <source>
        <dbReference type="ARBA" id="ARBA00022553"/>
    </source>
</evidence>
<dbReference type="FunFam" id="2.30.42.10:FF:000074">
    <property type="entry name" value="protein scribble homolog isoform X2"/>
    <property type="match status" value="1"/>
</dbReference>
<keyword evidence="12" id="KW-0965">Cell junction</keyword>
<evidence type="ECO:0000256" key="7">
    <source>
        <dbReference type="ARBA" id="ARBA00022490"/>
    </source>
</evidence>